<evidence type="ECO:0000313" key="2">
    <source>
        <dbReference type="Proteomes" id="UP001596379"/>
    </source>
</evidence>
<proteinExistence type="predicted"/>
<accession>A0ABW2J8Z4</accession>
<reference evidence="2" key="1">
    <citation type="journal article" date="2019" name="Int. J. Syst. Evol. Microbiol.">
        <title>The Global Catalogue of Microorganisms (GCM) 10K type strain sequencing project: providing services to taxonomists for standard genome sequencing and annotation.</title>
        <authorList>
            <consortium name="The Broad Institute Genomics Platform"/>
            <consortium name="The Broad Institute Genome Sequencing Center for Infectious Disease"/>
            <person name="Wu L."/>
            <person name="Ma J."/>
        </authorList>
    </citation>
    <scope>NUCLEOTIDE SEQUENCE [LARGE SCALE GENOMIC DNA]</scope>
    <source>
        <strain evidence="2">CCUG 36956</strain>
    </source>
</reference>
<dbReference type="InterPro" id="IPR032556">
    <property type="entry name" value="DUF4936"/>
</dbReference>
<name>A0ABW2J8Z4_9BURK</name>
<protein>
    <submittedName>
        <fullName evidence="1">DUF4936 family protein</fullName>
    </submittedName>
</protein>
<dbReference type="RefSeq" id="WP_382236755.1">
    <property type="nucleotide sequence ID" value="NZ_JBHTCC010000005.1"/>
</dbReference>
<dbReference type="EMBL" id="JBHTCC010000005">
    <property type="protein sequence ID" value="MFC7299995.1"/>
    <property type="molecule type" value="Genomic_DNA"/>
</dbReference>
<evidence type="ECO:0000313" key="1">
    <source>
        <dbReference type="EMBL" id="MFC7299995.1"/>
    </source>
</evidence>
<gene>
    <name evidence="1" type="ORF">ACFQO0_16270</name>
</gene>
<keyword evidence="2" id="KW-1185">Reference proteome</keyword>
<sequence>MDLYVYYRVQAADAAVFLTKITELQDNLTREYGVRSALKRRPEEMDGLHTWMEVYLEVAEDFEATLELAVASSDLPSMIVGKRHVEHFLDLTLCA</sequence>
<dbReference type="Proteomes" id="UP001596379">
    <property type="component" value="Unassembled WGS sequence"/>
</dbReference>
<dbReference type="Pfam" id="PF16290">
    <property type="entry name" value="DUF4936"/>
    <property type="match status" value="1"/>
</dbReference>
<comment type="caution">
    <text evidence="1">The sequence shown here is derived from an EMBL/GenBank/DDBJ whole genome shotgun (WGS) entry which is preliminary data.</text>
</comment>
<organism evidence="1 2">
    <name type="scientific">Herminiimonas aquatilis</name>
    <dbReference type="NCBI Taxonomy" id="345342"/>
    <lineage>
        <taxon>Bacteria</taxon>
        <taxon>Pseudomonadati</taxon>
        <taxon>Pseudomonadota</taxon>
        <taxon>Betaproteobacteria</taxon>
        <taxon>Burkholderiales</taxon>
        <taxon>Oxalobacteraceae</taxon>
        <taxon>Herminiimonas</taxon>
    </lineage>
</organism>